<protein>
    <submittedName>
        <fullName evidence="2">Uncharacterized protein</fullName>
    </submittedName>
</protein>
<gene>
    <name evidence="2" type="ORF">ZIOFF_056594</name>
</gene>
<proteinExistence type="predicted"/>
<comment type="caution">
    <text evidence="2">The sequence shown here is derived from an EMBL/GenBank/DDBJ whole genome shotgun (WGS) entry which is preliminary data.</text>
</comment>
<evidence type="ECO:0000256" key="1">
    <source>
        <dbReference type="SAM" id="MobiDB-lite"/>
    </source>
</evidence>
<dbReference type="AlphaFoldDB" id="A0A8J5FY63"/>
<dbReference type="InterPro" id="IPR008469">
    <property type="entry name" value="DREPP"/>
</dbReference>
<sequence length="215" mass="24068">MRSSSPVPNRAHDLLLQSQVAQDCKVSHAAKAGTPLLPPSPSLHQRGRRSTTTPPPPAGHLLSIFPPSFSTRDSSQRHHFLQWLFMIFCPDAPTPASRPRWSFSTSDPNCNPLLFELEDKRSFIVNIRPRHLQDLAALRKQRSSFGELFTSCSAPASHKHLRPSSDSKQQASSSMVDMLICVEEITKEFEERNIELEAKALEIYHASDADIKVCC</sequence>
<reference evidence="2 3" key="1">
    <citation type="submission" date="2020-08" db="EMBL/GenBank/DDBJ databases">
        <title>Plant Genome Project.</title>
        <authorList>
            <person name="Zhang R.-G."/>
        </authorList>
    </citation>
    <scope>NUCLEOTIDE SEQUENCE [LARGE SCALE GENOMIC DNA]</scope>
    <source>
        <tissue evidence="2">Rhizome</tissue>
    </source>
</reference>
<accession>A0A8J5FY63</accession>
<feature type="region of interest" description="Disordered" evidence="1">
    <location>
        <begin position="27"/>
        <end position="60"/>
    </location>
</feature>
<keyword evidence="3" id="KW-1185">Reference proteome</keyword>
<name>A0A8J5FY63_ZINOF</name>
<dbReference type="Pfam" id="PF05558">
    <property type="entry name" value="DREPP"/>
    <property type="match status" value="1"/>
</dbReference>
<dbReference type="GO" id="GO:0005886">
    <property type="term" value="C:plasma membrane"/>
    <property type="evidence" value="ECO:0007669"/>
    <property type="project" value="InterPro"/>
</dbReference>
<dbReference type="Proteomes" id="UP000734854">
    <property type="component" value="Unassembled WGS sequence"/>
</dbReference>
<organism evidence="2 3">
    <name type="scientific">Zingiber officinale</name>
    <name type="common">Ginger</name>
    <name type="synonym">Amomum zingiber</name>
    <dbReference type="NCBI Taxonomy" id="94328"/>
    <lineage>
        <taxon>Eukaryota</taxon>
        <taxon>Viridiplantae</taxon>
        <taxon>Streptophyta</taxon>
        <taxon>Embryophyta</taxon>
        <taxon>Tracheophyta</taxon>
        <taxon>Spermatophyta</taxon>
        <taxon>Magnoliopsida</taxon>
        <taxon>Liliopsida</taxon>
        <taxon>Zingiberales</taxon>
        <taxon>Zingiberaceae</taxon>
        <taxon>Zingiber</taxon>
    </lineage>
</organism>
<dbReference type="EMBL" id="JACMSC010000015">
    <property type="protein sequence ID" value="KAG6487856.1"/>
    <property type="molecule type" value="Genomic_DNA"/>
</dbReference>
<evidence type="ECO:0000313" key="2">
    <source>
        <dbReference type="EMBL" id="KAG6487856.1"/>
    </source>
</evidence>
<evidence type="ECO:0000313" key="3">
    <source>
        <dbReference type="Proteomes" id="UP000734854"/>
    </source>
</evidence>